<dbReference type="RefSeq" id="WP_133735432.1">
    <property type="nucleotide sequence ID" value="NZ_SOAX01000002.1"/>
</dbReference>
<accession>A0A4V3EQT9</accession>
<keyword evidence="3" id="KW-1185">Reference proteome</keyword>
<keyword evidence="1" id="KW-0812">Transmembrane</keyword>
<keyword evidence="1" id="KW-0472">Membrane</keyword>
<dbReference type="Pfam" id="PF03334">
    <property type="entry name" value="PhaG_MnhG_YufB"/>
    <property type="match status" value="1"/>
</dbReference>
<keyword evidence="1" id="KW-1133">Transmembrane helix</keyword>
<feature type="transmembrane region" description="Helical" evidence="1">
    <location>
        <begin position="6"/>
        <end position="29"/>
    </location>
</feature>
<protein>
    <submittedName>
        <fullName evidence="2">Multisubunit sodium/proton antiporter MrpG subunit</fullName>
    </submittedName>
</protein>
<dbReference type="Proteomes" id="UP000295830">
    <property type="component" value="Unassembled WGS sequence"/>
</dbReference>
<dbReference type="EMBL" id="SOAX01000002">
    <property type="protein sequence ID" value="TDT43358.1"/>
    <property type="molecule type" value="Genomic_DNA"/>
</dbReference>
<dbReference type="PANTHER" id="PTHR34703">
    <property type="entry name" value="ANTIPORTER SUBUNIT MNHG2-RELATED"/>
    <property type="match status" value="1"/>
</dbReference>
<proteinExistence type="predicted"/>
<dbReference type="AlphaFoldDB" id="A0A4V3EQT9"/>
<sequence length="106" mass="11244">MIEFTIQLVQVLLLITGCLFFAIGTLGLFRFRDTLSRIHALTKVDNLGLGFLVIALLPQVASPTVGLKVLLIWMVALAASATSAHLVARAVVSEQRGTEGGEGPDA</sequence>
<dbReference type="InterPro" id="IPR005133">
    <property type="entry name" value="PhaG_MnhG_YufB"/>
</dbReference>
<dbReference type="GO" id="GO:0015385">
    <property type="term" value="F:sodium:proton antiporter activity"/>
    <property type="evidence" value="ECO:0007669"/>
    <property type="project" value="TreeGrafter"/>
</dbReference>
<feature type="transmembrane region" description="Helical" evidence="1">
    <location>
        <begin position="41"/>
        <end position="61"/>
    </location>
</feature>
<reference evidence="2 3" key="1">
    <citation type="submission" date="2019-03" db="EMBL/GenBank/DDBJ databases">
        <title>Genomic Encyclopedia of Type Strains, Phase IV (KMG-IV): sequencing the most valuable type-strain genomes for metagenomic binning, comparative biology and taxonomic classification.</title>
        <authorList>
            <person name="Goeker M."/>
        </authorList>
    </citation>
    <scope>NUCLEOTIDE SEQUENCE [LARGE SCALE GENOMIC DNA]</scope>
    <source>
        <strain evidence="2 3">DSM 15505</strain>
    </source>
</reference>
<organism evidence="2 3">
    <name type="scientific">Halospina denitrificans</name>
    <dbReference type="NCBI Taxonomy" id="332522"/>
    <lineage>
        <taxon>Bacteria</taxon>
        <taxon>Pseudomonadati</taxon>
        <taxon>Pseudomonadota</taxon>
        <taxon>Gammaproteobacteria</taxon>
        <taxon>Halospina</taxon>
    </lineage>
</organism>
<evidence type="ECO:0000256" key="1">
    <source>
        <dbReference type="SAM" id="Phobius"/>
    </source>
</evidence>
<comment type="caution">
    <text evidence="2">The sequence shown here is derived from an EMBL/GenBank/DDBJ whole genome shotgun (WGS) entry which is preliminary data.</text>
</comment>
<dbReference type="OrthoDB" id="9813804at2"/>
<name>A0A4V3EQT9_9GAMM</name>
<evidence type="ECO:0000313" key="2">
    <source>
        <dbReference type="EMBL" id="TDT43358.1"/>
    </source>
</evidence>
<gene>
    <name evidence="2" type="ORF">DES49_1172</name>
</gene>
<dbReference type="PANTHER" id="PTHR34703:SF1">
    <property type="entry name" value="ANTIPORTER SUBUNIT MNHG2-RELATED"/>
    <property type="match status" value="1"/>
</dbReference>
<evidence type="ECO:0000313" key="3">
    <source>
        <dbReference type="Proteomes" id="UP000295830"/>
    </source>
</evidence>